<evidence type="ECO:0000313" key="1">
    <source>
        <dbReference type="EMBL" id="EAZ89479.1"/>
    </source>
</evidence>
<dbReference type="Gene3D" id="2.60.120.10">
    <property type="entry name" value="Jelly Rolls"/>
    <property type="match status" value="1"/>
</dbReference>
<dbReference type="OrthoDB" id="116921at2"/>
<sequence length="87" mass="9530">MSKFNGTDVVAAIAGDDETAHQIENTSTSELHYLCVATQHDPDVVEYPMSGKFAVTSMIPPGESVFKARLAFIGRKEDSLDYFEGED</sequence>
<dbReference type="eggNOG" id="COG3837">
    <property type="taxonomic scope" value="Bacteria"/>
</dbReference>
<dbReference type="InterPro" id="IPR014710">
    <property type="entry name" value="RmlC-like_jellyroll"/>
</dbReference>
<reference evidence="1 2" key="1">
    <citation type="submission" date="2007-03" db="EMBL/GenBank/DDBJ databases">
        <authorList>
            <person name="Stal L."/>
            <person name="Ferriera S."/>
            <person name="Johnson J."/>
            <person name="Kravitz S."/>
            <person name="Beeson K."/>
            <person name="Sutton G."/>
            <person name="Rogers Y.-H."/>
            <person name="Friedman R."/>
            <person name="Frazier M."/>
            <person name="Venter J.C."/>
        </authorList>
    </citation>
    <scope>NUCLEOTIDE SEQUENCE [LARGE SCALE GENOMIC DNA]</scope>
    <source>
        <strain evidence="1 2">CCY0110</strain>
    </source>
</reference>
<gene>
    <name evidence="1" type="ORF">CY0110_01510</name>
</gene>
<organism evidence="1 2">
    <name type="scientific">Crocosphaera chwakensis CCY0110</name>
    <dbReference type="NCBI Taxonomy" id="391612"/>
    <lineage>
        <taxon>Bacteria</taxon>
        <taxon>Bacillati</taxon>
        <taxon>Cyanobacteriota</taxon>
        <taxon>Cyanophyceae</taxon>
        <taxon>Oscillatoriophycideae</taxon>
        <taxon>Chroococcales</taxon>
        <taxon>Aphanothecaceae</taxon>
        <taxon>Crocosphaera</taxon>
        <taxon>Crocosphaera chwakensis</taxon>
    </lineage>
</organism>
<accession>A3IVK4</accession>
<keyword evidence="2" id="KW-1185">Reference proteome</keyword>
<dbReference type="EMBL" id="AAXW01000043">
    <property type="protein sequence ID" value="EAZ89479.1"/>
    <property type="molecule type" value="Genomic_DNA"/>
</dbReference>
<comment type="caution">
    <text evidence="1">The sequence shown here is derived from an EMBL/GenBank/DDBJ whole genome shotgun (WGS) entry which is preliminary data.</text>
</comment>
<protein>
    <submittedName>
        <fullName evidence="1">Cupin 2 protein</fullName>
    </submittedName>
</protein>
<dbReference type="Proteomes" id="UP000003781">
    <property type="component" value="Unassembled WGS sequence"/>
</dbReference>
<proteinExistence type="predicted"/>
<evidence type="ECO:0000313" key="2">
    <source>
        <dbReference type="Proteomes" id="UP000003781"/>
    </source>
</evidence>
<dbReference type="RefSeq" id="WP_008277414.1">
    <property type="nucleotide sequence ID" value="NZ_AAXW01000043.1"/>
</dbReference>
<dbReference type="AlphaFoldDB" id="A3IVK4"/>
<name>A3IVK4_9CHRO</name>